<dbReference type="EMBL" id="KB310592">
    <property type="protein sequence ID" value="ELT91256.1"/>
    <property type="molecule type" value="Genomic_DNA"/>
</dbReference>
<dbReference type="InterPro" id="IPR011029">
    <property type="entry name" value="DEATH-like_dom_sf"/>
</dbReference>
<dbReference type="GO" id="GO:0008063">
    <property type="term" value="P:Toll signaling pathway"/>
    <property type="evidence" value="ECO:0007669"/>
    <property type="project" value="TreeGrafter"/>
</dbReference>
<dbReference type="SMART" id="SM00255">
    <property type="entry name" value="TIR"/>
    <property type="match status" value="1"/>
</dbReference>
<reference evidence="10" key="3">
    <citation type="submission" date="2015-06" db="UniProtKB">
        <authorList>
            <consortium name="EnsemblMetazoa"/>
        </authorList>
    </citation>
    <scope>IDENTIFICATION</scope>
</reference>
<evidence type="ECO:0000256" key="5">
    <source>
        <dbReference type="ARBA" id="ARBA00023198"/>
    </source>
</evidence>
<dbReference type="PANTHER" id="PTHR15079">
    <property type="entry name" value="MYD88"/>
    <property type="match status" value="1"/>
</dbReference>
<feature type="compositionally biased region" description="Low complexity" evidence="6">
    <location>
        <begin position="342"/>
        <end position="361"/>
    </location>
</feature>
<reference evidence="9 11" key="2">
    <citation type="journal article" date="2013" name="Nature">
        <title>Insights into bilaterian evolution from three spiralian genomes.</title>
        <authorList>
            <person name="Simakov O."/>
            <person name="Marletaz F."/>
            <person name="Cho S.J."/>
            <person name="Edsinger-Gonzales E."/>
            <person name="Havlak P."/>
            <person name="Hellsten U."/>
            <person name="Kuo D.H."/>
            <person name="Larsson T."/>
            <person name="Lv J."/>
            <person name="Arendt D."/>
            <person name="Savage R."/>
            <person name="Osoegawa K."/>
            <person name="de Jong P."/>
            <person name="Grimwood J."/>
            <person name="Chapman J.A."/>
            <person name="Shapiro H."/>
            <person name="Aerts A."/>
            <person name="Otillar R.P."/>
            <person name="Terry A.Y."/>
            <person name="Boore J.L."/>
            <person name="Grigoriev I.V."/>
            <person name="Lindberg D.R."/>
            <person name="Seaver E.C."/>
            <person name="Weisblat D.A."/>
            <person name="Putnam N.H."/>
            <person name="Rokhsar D.S."/>
        </authorList>
    </citation>
    <scope>NUCLEOTIDE SEQUENCE</scope>
    <source>
        <strain evidence="9 11">I ESC-2004</strain>
    </source>
</reference>
<dbReference type="EMBL" id="AMQN01013917">
    <property type="status" value="NOT_ANNOTATED_CDS"/>
    <property type="molecule type" value="Genomic_DNA"/>
</dbReference>
<evidence type="ECO:0000313" key="10">
    <source>
        <dbReference type="EnsemblMetazoa" id="CapteP182573"/>
    </source>
</evidence>
<dbReference type="GO" id="GO:0045087">
    <property type="term" value="P:innate immune response"/>
    <property type="evidence" value="ECO:0007669"/>
    <property type="project" value="UniProtKB-KW"/>
</dbReference>
<dbReference type="HOGENOM" id="CLU_732050_0_0_1"/>
<dbReference type="GO" id="GO:0050830">
    <property type="term" value="P:defense response to Gram-positive bacterium"/>
    <property type="evidence" value="ECO:0007669"/>
    <property type="project" value="TreeGrafter"/>
</dbReference>
<evidence type="ECO:0000259" key="8">
    <source>
        <dbReference type="PROSITE" id="PS50104"/>
    </source>
</evidence>
<dbReference type="AlphaFoldDB" id="R7TI89"/>
<dbReference type="Gene3D" id="1.10.533.10">
    <property type="entry name" value="Death Domain, Fas"/>
    <property type="match status" value="1"/>
</dbReference>
<keyword evidence="4" id="KW-0391">Immunity</keyword>
<dbReference type="InterPro" id="IPR035897">
    <property type="entry name" value="Toll_tir_struct_dom_sf"/>
</dbReference>
<name>R7TI89_CAPTE</name>
<dbReference type="CDD" id="cd08312">
    <property type="entry name" value="Death_MyD88"/>
    <property type="match status" value="1"/>
</dbReference>
<dbReference type="InterPro" id="IPR000488">
    <property type="entry name" value="Death_dom"/>
</dbReference>
<dbReference type="InterPro" id="IPR000157">
    <property type="entry name" value="TIR_dom"/>
</dbReference>
<evidence type="ECO:0000313" key="9">
    <source>
        <dbReference type="EMBL" id="ELT91256.1"/>
    </source>
</evidence>
<evidence type="ECO:0000256" key="2">
    <source>
        <dbReference type="ARBA" id="ARBA00022490"/>
    </source>
</evidence>
<dbReference type="EnsemblMetazoa" id="CapteT182573">
    <property type="protein sequence ID" value="CapteP182573"/>
    <property type="gene ID" value="CapteG182573"/>
</dbReference>
<dbReference type="Pfam" id="PF00531">
    <property type="entry name" value="Death"/>
    <property type="match status" value="1"/>
</dbReference>
<keyword evidence="11" id="KW-1185">Reference proteome</keyword>
<dbReference type="PROSITE" id="PS50104">
    <property type="entry name" value="TIR"/>
    <property type="match status" value="1"/>
</dbReference>
<dbReference type="GO" id="GO:0005737">
    <property type="term" value="C:cytoplasm"/>
    <property type="evidence" value="ECO:0007669"/>
    <property type="project" value="UniProtKB-SubCell"/>
</dbReference>
<dbReference type="InterPro" id="IPR017281">
    <property type="entry name" value="Myelin_different_resp_MyD88"/>
</dbReference>
<dbReference type="FunCoup" id="R7TI89">
    <property type="interactions" value="346"/>
</dbReference>
<dbReference type="Proteomes" id="UP000014760">
    <property type="component" value="Unassembled WGS sequence"/>
</dbReference>
<dbReference type="SUPFAM" id="SSF52200">
    <property type="entry name" value="Toll/Interleukin receptor TIR domain"/>
    <property type="match status" value="1"/>
</dbReference>
<keyword evidence="3" id="KW-0399">Innate immunity</keyword>
<evidence type="ECO:0008006" key="12">
    <source>
        <dbReference type="Google" id="ProtNLM"/>
    </source>
</evidence>
<dbReference type="GO" id="GO:0043123">
    <property type="term" value="P:positive regulation of canonical NF-kappaB signal transduction"/>
    <property type="evidence" value="ECO:0007669"/>
    <property type="project" value="InterPro"/>
</dbReference>
<sequence length="378" mass="42765">MTVGPPMASDEPSLLSLPSNVASTPVRALNESCRKQLALHLNPEKDTLENGKATDWRGLGECCGFDCMELDNFALHENPTLRVLKEWGKNPEASIGRLVEFFKEMGRWDIIEDDIIHRRIEHDVKSFMEAEERRRVIEESENGMPKYAESDAIVKGDVDGDLEYFDAFVCYTHSDFEWLRTMMFEMEKKRGLKLCIIGRDLIGGTCKYSAISKLIKERCRKMVIIISQNYSNSEECDFQTHFAHALAPGSRSKRLIPVVIEKNVRIPDVLVPITLLDYTKDDLIEWFWGKLDASIRDTKTTAAQSKEDSTVTEGNFNIHKLSNEELTFPVQREGTGPSGPESDTVTFASSSDSDSVMFPSSRKGKGNSGIFKIFKKKK</sequence>
<evidence type="ECO:0000313" key="11">
    <source>
        <dbReference type="Proteomes" id="UP000014760"/>
    </source>
</evidence>
<dbReference type="GO" id="GO:0070976">
    <property type="term" value="F:TIR domain binding"/>
    <property type="evidence" value="ECO:0007669"/>
    <property type="project" value="InterPro"/>
</dbReference>
<dbReference type="GO" id="GO:0035325">
    <property type="term" value="F:Toll-like receptor binding"/>
    <property type="evidence" value="ECO:0007669"/>
    <property type="project" value="TreeGrafter"/>
</dbReference>
<dbReference type="InterPro" id="IPR034249">
    <property type="entry name" value="MyD88_Death"/>
</dbReference>
<organism evidence="9">
    <name type="scientific">Capitella teleta</name>
    <name type="common">Polychaete worm</name>
    <dbReference type="NCBI Taxonomy" id="283909"/>
    <lineage>
        <taxon>Eukaryota</taxon>
        <taxon>Metazoa</taxon>
        <taxon>Spiralia</taxon>
        <taxon>Lophotrochozoa</taxon>
        <taxon>Annelida</taxon>
        <taxon>Polychaeta</taxon>
        <taxon>Sedentaria</taxon>
        <taxon>Scolecida</taxon>
        <taxon>Capitellidae</taxon>
        <taxon>Capitella</taxon>
    </lineage>
</organism>
<dbReference type="PROSITE" id="PS50017">
    <property type="entry name" value="DEATH_DOMAIN"/>
    <property type="match status" value="1"/>
</dbReference>
<dbReference type="OMA" id="SNECDFQ"/>
<accession>R7TI89</accession>
<keyword evidence="2" id="KW-0963">Cytoplasm</keyword>
<gene>
    <name evidence="9" type="ORF">CAPTEDRAFT_182573</name>
</gene>
<feature type="domain" description="Death" evidence="7">
    <location>
        <begin position="55"/>
        <end position="112"/>
    </location>
</feature>
<dbReference type="SUPFAM" id="SSF47986">
    <property type="entry name" value="DEATH domain"/>
    <property type="match status" value="1"/>
</dbReference>
<comment type="subcellular location">
    <subcellularLocation>
        <location evidence="1">Cytoplasm</location>
    </subcellularLocation>
</comment>
<protein>
    <recommendedName>
        <fullName evidence="12">TIR domain-containing protein</fullName>
    </recommendedName>
</protein>
<dbReference type="PANTHER" id="PTHR15079:SF3">
    <property type="entry name" value="MYELOID DIFFERENTIATION PRIMARY RESPONSE PROTEIN MYD88"/>
    <property type="match status" value="1"/>
</dbReference>
<feature type="domain" description="TIR" evidence="8">
    <location>
        <begin position="163"/>
        <end position="295"/>
    </location>
</feature>
<dbReference type="GO" id="GO:0034142">
    <property type="term" value="P:toll-like receptor 4 signaling pathway"/>
    <property type="evidence" value="ECO:0007669"/>
    <property type="project" value="TreeGrafter"/>
</dbReference>
<evidence type="ECO:0000256" key="6">
    <source>
        <dbReference type="SAM" id="MobiDB-lite"/>
    </source>
</evidence>
<evidence type="ECO:0000256" key="3">
    <source>
        <dbReference type="ARBA" id="ARBA00022588"/>
    </source>
</evidence>
<proteinExistence type="predicted"/>
<dbReference type="OrthoDB" id="10037120at2759"/>
<dbReference type="Pfam" id="PF13676">
    <property type="entry name" value="TIR_2"/>
    <property type="match status" value="1"/>
</dbReference>
<evidence type="ECO:0000256" key="4">
    <source>
        <dbReference type="ARBA" id="ARBA00022859"/>
    </source>
</evidence>
<dbReference type="Gene3D" id="3.40.50.10140">
    <property type="entry name" value="Toll/interleukin-1 receptor homology (TIR) domain"/>
    <property type="match status" value="1"/>
</dbReference>
<evidence type="ECO:0000259" key="7">
    <source>
        <dbReference type="PROSITE" id="PS50017"/>
    </source>
</evidence>
<reference evidence="11" key="1">
    <citation type="submission" date="2012-12" db="EMBL/GenBank/DDBJ databases">
        <authorList>
            <person name="Hellsten U."/>
            <person name="Grimwood J."/>
            <person name="Chapman J.A."/>
            <person name="Shapiro H."/>
            <person name="Aerts A."/>
            <person name="Otillar R.P."/>
            <person name="Terry A.Y."/>
            <person name="Boore J.L."/>
            <person name="Simakov O."/>
            <person name="Marletaz F."/>
            <person name="Cho S.-J."/>
            <person name="Edsinger-Gonzales E."/>
            <person name="Havlak P."/>
            <person name="Kuo D.-H."/>
            <person name="Larsson T."/>
            <person name="Lv J."/>
            <person name="Arendt D."/>
            <person name="Savage R."/>
            <person name="Osoegawa K."/>
            <person name="de Jong P."/>
            <person name="Lindberg D.R."/>
            <person name="Seaver E.C."/>
            <person name="Weisblat D.A."/>
            <person name="Putnam N.H."/>
            <person name="Grigoriev I.V."/>
            <person name="Rokhsar D.S."/>
        </authorList>
    </citation>
    <scope>NUCLEOTIDE SEQUENCE</scope>
    <source>
        <strain evidence="11">I ESC-2004</strain>
    </source>
</reference>
<dbReference type="GO" id="GO:0002755">
    <property type="term" value="P:MyD88-dependent toll-like receptor signaling pathway"/>
    <property type="evidence" value="ECO:0007669"/>
    <property type="project" value="InterPro"/>
</dbReference>
<dbReference type="FunFam" id="1.10.533.10:FF:000029">
    <property type="entry name" value="Myeloid differentiation primary response protein MyD88"/>
    <property type="match status" value="1"/>
</dbReference>
<feature type="region of interest" description="Disordered" evidence="6">
    <location>
        <begin position="330"/>
        <end position="368"/>
    </location>
</feature>
<keyword evidence="5" id="KW-0395">Inflammatory response</keyword>
<dbReference type="GO" id="GO:0005886">
    <property type="term" value="C:plasma membrane"/>
    <property type="evidence" value="ECO:0007669"/>
    <property type="project" value="TreeGrafter"/>
</dbReference>
<evidence type="ECO:0000256" key="1">
    <source>
        <dbReference type="ARBA" id="ARBA00004496"/>
    </source>
</evidence>
<dbReference type="STRING" id="283909.R7TI89"/>